<dbReference type="Pfam" id="PF01428">
    <property type="entry name" value="zf-AN1"/>
    <property type="match status" value="2"/>
</dbReference>
<dbReference type="EMBL" id="KV429099">
    <property type="protein sequence ID" value="KZT65799.1"/>
    <property type="molecule type" value="Genomic_DNA"/>
</dbReference>
<dbReference type="OrthoDB" id="431929at2759"/>
<evidence type="ECO:0000256" key="2">
    <source>
        <dbReference type="ARBA" id="ARBA00022737"/>
    </source>
</evidence>
<gene>
    <name evidence="8" type="ORF">DAEQUDRAFT_730966</name>
</gene>
<feature type="compositionally biased region" description="Low complexity" evidence="6">
    <location>
        <begin position="209"/>
        <end position="223"/>
    </location>
</feature>
<dbReference type="GO" id="GO:0005737">
    <property type="term" value="C:cytoplasm"/>
    <property type="evidence" value="ECO:0007669"/>
    <property type="project" value="TreeGrafter"/>
</dbReference>
<dbReference type="Proteomes" id="UP000076727">
    <property type="component" value="Unassembled WGS sequence"/>
</dbReference>
<keyword evidence="3 5" id="KW-0863">Zinc-finger</keyword>
<dbReference type="PROSITE" id="PS51039">
    <property type="entry name" value="ZF_AN1"/>
    <property type="match status" value="1"/>
</dbReference>
<evidence type="ECO:0000256" key="6">
    <source>
        <dbReference type="SAM" id="MobiDB-lite"/>
    </source>
</evidence>
<evidence type="ECO:0000259" key="7">
    <source>
        <dbReference type="PROSITE" id="PS51039"/>
    </source>
</evidence>
<dbReference type="Pfam" id="PF25403">
    <property type="entry name" value="zf-C2H2_ZFAND2"/>
    <property type="match status" value="1"/>
</dbReference>
<feature type="compositionally biased region" description="Low complexity" evidence="6">
    <location>
        <begin position="232"/>
        <end position="243"/>
    </location>
</feature>
<evidence type="ECO:0000313" key="8">
    <source>
        <dbReference type="EMBL" id="KZT65799.1"/>
    </source>
</evidence>
<dbReference type="Gene3D" id="4.10.1110.10">
    <property type="entry name" value="AN1-like Zinc finger"/>
    <property type="match status" value="2"/>
</dbReference>
<sequence>MSGSSTPERDSGLLAVGQQCSHSSCMLVDFLPIKCQHCSHAFCSEHFLPKTHKCDKFDAYQHDRVAPPCPFCRIPIAIPPGQDPNIRMEVHFNTECSVITGKARKSSRPTCARAKCGKVLYAPIRCDKCKQQFCPQHRFPTSHSCTSGASTASAAPSAKSQLSASSAAAMSAIQRAMASTNIPTPANATTRGTTSQTRSILQPPVMGQSSSSTSTRSSSSTRSNPFSATDRSSAAPASSPVPAHEINEPSRTCSQSANATTSITANLSKLRSYVPPPLFGSA</sequence>
<evidence type="ECO:0000256" key="5">
    <source>
        <dbReference type="PROSITE-ProRule" id="PRU00449"/>
    </source>
</evidence>
<dbReference type="GO" id="GO:0008270">
    <property type="term" value="F:zinc ion binding"/>
    <property type="evidence" value="ECO:0007669"/>
    <property type="project" value="UniProtKB-KW"/>
</dbReference>
<dbReference type="STRING" id="1314783.A0A165MKB3"/>
<evidence type="ECO:0000256" key="4">
    <source>
        <dbReference type="ARBA" id="ARBA00022833"/>
    </source>
</evidence>
<feature type="compositionally biased region" description="Polar residues" evidence="6">
    <location>
        <begin position="180"/>
        <end position="200"/>
    </location>
</feature>
<keyword evidence="4" id="KW-0862">Zinc</keyword>
<dbReference type="InterPro" id="IPR000058">
    <property type="entry name" value="Znf_AN1"/>
</dbReference>
<dbReference type="SMART" id="SM00154">
    <property type="entry name" value="ZnF_AN1"/>
    <property type="match status" value="2"/>
</dbReference>
<evidence type="ECO:0000313" key="9">
    <source>
        <dbReference type="Proteomes" id="UP000076727"/>
    </source>
</evidence>
<dbReference type="SUPFAM" id="SSF118310">
    <property type="entry name" value="AN1-like Zinc finger"/>
    <property type="match status" value="2"/>
</dbReference>
<keyword evidence="2" id="KW-0677">Repeat</keyword>
<dbReference type="PANTHER" id="PTHR14677:SF40">
    <property type="entry name" value="CDC48-ASSOCIATED UBIQUITIN-LIKE_ZINC FINGER PROTEIN 1"/>
    <property type="match status" value="1"/>
</dbReference>
<dbReference type="InterPro" id="IPR057357">
    <property type="entry name" value="Znf-C2H2_ZFAND2A/B"/>
</dbReference>
<proteinExistence type="predicted"/>
<feature type="compositionally biased region" description="Polar residues" evidence="6">
    <location>
        <begin position="249"/>
        <end position="259"/>
    </location>
</feature>
<keyword evidence="9" id="KW-1185">Reference proteome</keyword>
<keyword evidence="1" id="KW-0479">Metal-binding</keyword>
<feature type="region of interest" description="Disordered" evidence="6">
    <location>
        <begin position="178"/>
        <end position="259"/>
    </location>
</feature>
<feature type="domain" description="AN1-type" evidence="7">
    <location>
        <begin position="105"/>
        <end position="153"/>
    </location>
</feature>
<dbReference type="InterPro" id="IPR035896">
    <property type="entry name" value="AN1-like_Znf"/>
</dbReference>
<dbReference type="PANTHER" id="PTHR14677">
    <property type="entry name" value="ARSENITE INDUCUBLE RNA ASSOCIATED PROTEIN AIP-1-RELATED"/>
    <property type="match status" value="1"/>
</dbReference>
<evidence type="ECO:0000256" key="3">
    <source>
        <dbReference type="ARBA" id="ARBA00022771"/>
    </source>
</evidence>
<accession>A0A165MKB3</accession>
<evidence type="ECO:0000256" key="1">
    <source>
        <dbReference type="ARBA" id="ARBA00022723"/>
    </source>
</evidence>
<organism evidence="8 9">
    <name type="scientific">Daedalea quercina L-15889</name>
    <dbReference type="NCBI Taxonomy" id="1314783"/>
    <lineage>
        <taxon>Eukaryota</taxon>
        <taxon>Fungi</taxon>
        <taxon>Dikarya</taxon>
        <taxon>Basidiomycota</taxon>
        <taxon>Agaricomycotina</taxon>
        <taxon>Agaricomycetes</taxon>
        <taxon>Polyporales</taxon>
        <taxon>Fomitopsis</taxon>
    </lineage>
</organism>
<dbReference type="AlphaFoldDB" id="A0A165MKB3"/>
<reference evidence="8 9" key="1">
    <citation type="journal article" date="2016" name="Mol. Biol. Evol.">
        <title>Comparative Genomics of Early-Diverging Mushroom-Forming Fungi Provides Insights into the Origins of Lignocellulose Decay Capabilities.</title>
        <authorList>
            <person name="Nagy L.G."/>
            <person name="Riley R."/>
            <person name="Tritt A."/>
            <person name="Adam C."/>
            <person name="Daum C."/>
            <person name="Floudas D."/>
            <person name="Sun H."/>
            <person name="Yadav J.S."/>
            <person name="Pangilinan J."/>
            <person name="Larsson K.H."/>
            <person name="Matsuura K."/>
            <person name="Barry K."/>
            <person name="Labutti K."/>
            <person name="Kuo R."/>
            <person name="Ohm R.A."/>
            <person name="Bhattacharya S.S."/>
            <person name="Shirouzu T."/>
            <person name="Yoshinaga Y."/>
            <person name="Martin F.M."/>
            <person name="Grigoriev I.V."/>
            <person name="Hibbett D.S."/>
        </authorList>
    </citation>
    <scope>NUCLEOTIDE SEQUENCE [LARGE SCALE GENOMIC DNA]</scope>
    <source>
        <strain evidence="8 9">L-15889</strain>
    </source>
</reference>
<protein>
    <recommendedName>
        <fullName evidence="7">AN1-type domain-containing protein</fullName>
    </recommendedName>
</protein>
<name>A0A165MKB3_9APHY</name>